<evidence type="ECO:0000313" key="2">
    <source>
        <dbReference type="Proteomes" id="UP000011201"/>
    </source>
</evidence>
<dbReference type="Proteomes" id="UP000011201">
    <property type="component" value="Unassembled WGS sequence"/>
</dbReference>
<proteinExistence type="predicted"/>
<dbReference type="AlphaFoldDB" id="L8N3T3"/>
<name>L8N3T3_9CYAN</name>
<comment type="caution">
    <text evidence="1">The sequence shown here is derived from an EMBL/GenBank/DDBJ whole genome shotgun (WGS) entry which is preliminary data.</text>
</comment>
<dbReference type="EMBL" id="ALWB01000030">
    <property type="protein sequence ID" value="ELS33749.1"/>
    <property type="molecule type" value="Genomic_DNA"/>
</dbReference>
<evidence type="ECO:0000313" key="1">
    <source>
        <dbReference type="EMBL" id="ELS33749.1"/>
    </source>
</evidence>
<accession>L8N3T3</accession>
<dbReference type="PATRIC" id="fig|927668.3.peg.1284"/>
<sequence length="52" mass="6177">MSVGARVYHQVLPQEIDITAIIDQTNHREIFESVAKQRFQKFPWFGFERKAL</sequence>
<reference evidence="1 2" key="1">
    <citation type="journal article" date="2013" name="Proc. Natl. Acad. Sci. U.S.A.">
        <title>Improving the coverage of the cyanobacterial phylum using diversity-driven genome sequencing.</title>
        <authorList>
            <person name="Shih P.M."/>
            <person name="Wu D."/>
            <person name="Latifi A."/>
            <person name="Axen S.D."/>
            <person name="Fewer D.P."/>
            <person name="Talla E."/>
            <person name="Calteau A."/>
            <person name="Cai F."/>
            <person name="Tandeau de Marsac N."/>
            <person name="Rippka R."/>
            <person name="Herdman M."/>
            <person name="Sivonen K."/>
            <person name="Coursin T."/>
            <person name="Laurent T."/>
            <person name="Goodwin L."/>
            <person name="Nolan M."/>
            <person name="Davenport K.W."/>
            <person name="Han C.S."/>
            <person name="Rubin E.M."/>
            <person name="Eisen J.A."/>
            <person name="Woyke T."/>
            <person name="Gugger M."/>
            <person name="Kerfeld C.A."/>
        </authorList>
    </citation>
    <scope>NUCLEOTIDE SEQUENCE [LARGE SCALE GENOMIC DNA]</scope>
    <source>
        <strain evidence="1 2">PCC 7429</strain>
    </source>
</reference>
<gene>
    <name evidence="1" type="ORF">Pse7429DRAFT_1070</name>
</gene>
<protein>
    <submittedName>
        <fullName evidence="1">Uncharacterized protein</fullName>
    </submittedName>
</protein>
<organism evidence="1 2">
    <name type="scientific">Pseudanabaena biceps PCC 7429</name>
    <dbReference type="NCBI Taxonomy" id="927668"/>
    <lineage>
        <taxon>Bacteria</taxon>
        <taxon>Bacillati</taxon>
        <taxon>Cyanobacteriota</taxon>
        <taxon>Cyanophyceae</taxon>
        <taxon>Pseudanabaenales</taxon>
        <taxon>Pseudanabaenaceae</taxon>
        <taxon>Pseudanabaena</taxon>
    </lineage>
</organism>
<keyword evidence="2" id="KW-1185">Reference proteome</keyword>